<dbReference type="PANTHER" id="PTHR47481:SF36">
    <property type="entry name" value="CCHC-TYPE DOMAIN-CONTAINING PROTEIN"/>
    <property type="match status" value="1"/>
</dbReference>
<organism evidence="1">
    <name type="scientific">Lygus hesperus</name>
    <name type="common">Western plant bug</name>
    <dbReference type="NCBI Taxonomy" id="30085"/>
    <lineage>
        <taxon>Eukaryota</taxon>
        <taxon>Metazoa</taxon>
        <taxon>Ecdysozoa</taxon>
        <taxon>Arthropoda</taxon>
        <taxon>Hexapoda</taxon>
        <taxon>Insecta</taxon>
        <taxon>Pterygota</taxon>
        <taxon>Neoptera</taxon>
        <taxon>Paraneoptera</taxon>
        <taxon>Hemiptera</taxon>
        <taxon>Heteroptera</taxon>
        <taxon>Panheteroptera</taxon>
        <taxon>Cimicomorpha</taxon>
        <taxon>Miridae</taxon>
        <taxon>Mirini</taxon>
        <taxon>Lygus</taxon>
    </lineage>
</organism>
<accession>A0A0A9XZF1</accession>
<feature type="non-terminal residue" evidence="1">
    <location>
        <position position="1"/>
    </location>
</feature>
<protein>
    <submittedName>
        <fullName evidence="1">Retrovirus-related Pol polyprotein from transposon TNT 1-94</fullName>
    </submittedName>
</protein>
<dbReference type="Pfam" id="PF14223">
    <property type="entry name" value="Retrotran_gag_2"/>
    <property type="match status" value="1"/>
</dbReference>
<feature type="non-terminal residue" evidence="1">
    <location>
        <position position="185"/>
    </location>
</feature>
<dbReference type="AlphaFoldDB" id="A0A0A9XZF1"/>
<proteinExistence type="predicted"/>
<reference evidence="1" key="2">
    <citation type="submission" date="2014-07" db="EMBL/GenBank/DDBJ databases">
        <authorList>
            <person name="Hull J."/>
        </authorList>
    </citation>
    <scope>NUCLEOTIDE SEQUENCE</scope>
</reference>
<dbReference type="EMBL" id="GBHO01020974">
    <property type="protein sequence ID" value="JAG22630.1"/>
    <property type="molecule type" value="Transcribed_RNA"/>
</dbReference>
<reference evidence="1" key="1">
    <citation type="journal article" date="2014" name="PLoS ONE">
        <title>Transcriptome-Based Identification of ABC Transporters in the Western Tarnished Plant Bug Lygus hesperus.</title>
        <authorList>
            <person name="Hull J.J."/>
            <person name="Chaney K."/>
            <person name="Geib S.M."/>
            <person name="Fabrick J.A."/>
            <person name="Brent C.S."/>
            <person name="Walsh D."/>
            <person name="Lavine L.C."/>
        </authorList>
    </citation>
    <scope>NUCLEOTIDE SEQUENCE</scope>
</reference>
<sequence>TGLGAMPNIKKLSGSDNYSNWKFGMEMFLIAEDLWAVVQGTETNPRKDAKARSTICLMVDESLYPMVRSQQTAKDVWAKLESNYESKGLCRRLSLLKQLFSLELKQFSTIEEYLNRILSISQQLVSINAGLDDEFVGVVMLKGLGDEYQPMIMALESSGAKITSDSVRTLLSQHEKPKYGDDKAL</sequence>
<gene>
    <name evidence="1" type="primary">POLX_65</name>
    <name evidence="1" type="ORF">CM83_2912</name>
</gene>
<name>A0A0A9XZF1_LYGHE</name>
<dbReference type="PANTHER" id="PTHR47481">
    <property type="match status" value="1"/>
</dbReference>
<evidence type="ECO:0000313" key="1">
    <source>
        <dbReference type="EMBL" id="JAG22630.1"/>
    </source>
</evidence>